<feature type="transmembrane region" description="Helical" evidence="7">
    <location>
        <begin position="157"/>
        <end position="175"/>
    </location>
</feature>
<reference evidence="9 10" key="1">
    <citation type="journal article" date="2005" name="Genome Res.">
        <title>Living with two extremes: conclusions from the genome sequence of Natronomonas pharaonis.</title>
        <authorList>
            <person name="Falb M."/>
            <person name="Pfeiffer F."/>
            <person name="Palm P."/>
            <person name="Rodewald K."/>
            <person name="Hickmann V."/>
            <person name="Tittor J."/>
            <person name="Oesterhelt D."/>
        </authorList>
    </citation>
    <scope>NUCLEOTIDE SEQUENCE [LARGE SCALE GENOMIC DNA]</scope>
    <source>
        <strain evidence="10">ATCC 35678 / DSM 2160 / CIP 103997 / JCM 8858 / NBRC 14720 / NCIMB 2260 / Gabara</strain>
    </source>
</reference>
<keyword evidence="6 7" id="KW-0472">Membrane</keyword>
<evidence type="ECO:0000313" key="9">
    <source>
        <dbReference type="EMBL" id="CAI49115.1"/>
    </source>
</evidence>
<keyword evidence="4" id="KW-0201">Cytochrome c-type biogenesis</keyword>
<name>A0A1U7EVR4_NATPD</name>
<evidence type="ECO:0000256" key="3">
    <source>
        <dbReference type="ARBA" id="ARBA00022692"/>
    </source>
</evidence>
<dbReference type="PANTHER" id="PTHR30071:SF1">
    <property type="entry name" value="CYTOCHROME B_B6 PROTEIN-RELATED"/>
    <property type="match status" value="1"/>
</dbReference>
<dbReference type="InterPro" id="IPR003557">
    <property type="entry name" value="Cyt_c_biogenesis_CcmC"/>
</dbReference>
<dbReference type="GO" id="GO:0017004">
    <property type="term" value="P:cytochrome complex assembly"/>
    <property type="evidence" value="ECO:0007669"/>
    <property type="project" value="UniProtKB-KW"/>
</dbReference>
<dbReference type="EnsemblBacteria" id="CAI49115">
    <property type="protein sequence ID" value="CAI49115"/>
    <property type="gene ID" value="NP_2048A"/>
</dbReference>
<dbReference type="RefSeq" id="WP_011322744.1">
    <property type="nucleotide sequence ID" value="NC_007426.1"/>
</dbReference>
<dbReference type="AlphaFoldDB" id="A0A1U7EVR4"/>
<evidence type="ECO:0000256" key="7">
    <source>
        <dbReference type="SAM" id="Phobius"/>
    </source>
</evidence>
<dbReference type="eggNOG" id="arCOG00267">
    <property type="taxonomic scope" value="Archaea"/>
</dbReference>
<organism evidence="9 10">
    <name type="scientific">Natronomonas pharaonis (strain ATCC 35678 / DSM 2160 / CIP 103997 / JCM 8858 / NBRC 14720 / NCIMB 2260 / Gabara)</name>
    <name type="common">Halobacterium pharaonis</name>
    <dbReference type="NCBI Taxonomy" id="348780"/>
    <lineage>
        <taxon>Archaea</taxon>
        <taxon>Methanobacteriati</taxon>
        <taxon>Methanobacteriota</taxon>
        <taxon>Stenosarchaea group</taxon>
        <taxon>Halobacteria</taxon>
        <taxon>Halobacteriales</taxon>
        <taxon>Natronomonadaceae</taxon>
        <taxon>Natronomonas</taxon>
    </lineage>
</organism>
<keyword evidence="5 7" id="KW-1133">Transmembrane helix</keyword>
<feature type="transmembrane region" description="Helical" evidence="7">
    <location>
        <begin position="54"/>
        <end position="81"/>
    </location>
</feature>
<dbReference type="STRING" id="348780.NP_2048A"/>
<dbReference type="Pfam" id="PF01578">
    <property type="entry name" value="Cytochrom_C_asm"/>
    <property type="match status" value="1"/>
</dbReference>
<feature type="transmembrane region" description="Helical" evidence="7">
    <location>
        <begin position="195"/>
        <end position="216"/>
    </location>
</feature>
<sequence length="248" mass="27475">MDTDRRLSVRVLRRLFHSAVPGYLALGFGLASLVLVFGFASASMYGVDHGINLIAYWHVPLAIVGGLALTVTFVGCVLYLVTSTRFWEQLAHASGELGFIFATLTLVTGSAWGRIIWNTWWDWSDIRLVTFLFVWFIYAGYLIIYSGAGDGGRVSRLASVYGVVGFITVPISYASTRLWTAQLHAPSIGNPDAEANITASVLFVSLLAIFFLYVYLLGNRVRLHELTSRLDEMKDRTRTKTHKPTGGD</sequence>
<dbReference type="GeneID" id="3702453"/>
<gene>
    <name evidence="9" type="primary">ccmC</name>
    <name evidence="9" type="synonym">abc29p2</name>
    <name evidence="9" type="ordered locus">NP_2048A</name>
</gene>
<dbReference type="InterPro" id="IPR002541">
    <property type="entry name" value="Cyt_c_assembly"/>
</dbReference>
<accession>A0A1U7EVR4</accession>
<dbReference type="EMBL" id="CR936257">
    <property type="protein sequence ID" value="CAI49115.1"/>
    <property type="molecule type" value="Genomic_DNA"/>
</dbReference>
<dbReference type="GO" id="GO:0020037">
    <property type="term" value="F:heme binding"/>
    <property type="evidence" value="ECO:0007669"/>
    <property type="project" value="InterPro"/>
</dbReference>
<proteinExistence type="inferred from homology"/>
<dbReference type="Proteomes" id="UP000002698">
    <property type="component" value="Chromosome"/>
</dbReference>
<evidence type="ECO:0000256" key="1">
    <source>
        <dbReference type="ARBA" id="ARBA00004141"/>
    </source>
</evidence>
<dbReference type="GO" id="GO:0005886">
    <property type="term" value="C:plasma membrane"/>
    <property type="evidence" value="ECO:0007669"/>
    <property type="project" value="TreeGrafter"/>
</dbReference>
<keyword evidence="3 7" id="KW-0812">Transmembrane</keyword>
<comment type="subcellular location">
    <subcellularLocation>
        <location evidence="1">Membrane</location>
        <topology evidence="1">Multi-pass membrane protein</topology>
    </subcellularLocation>
</comment>
<dbReference type="PRINTS" id="PR01386">
    <property type="entry name" value="CCMCBIOGNSIS"/>
</dbReference>
<feature type="domain" description="Cytochrome c assembly protein" evidence="8">
    <location>
        <begin position="53"/>
        <end position="184"/>
    </location>
</feature>
<keyword evidence="10" id="KW-1185">Reference proteome</keyword>
<feature type="transmembrane region" description="Helical" evidence="7">
    <location>
        <begin position="20"/>
        <end position="42"/>
    </location>
</feature>
<dbReference type="HOGENOM" id="CLU_066538_1_0_2"/>
<dbReference type="OrthoDB" id="148358at2157"/>
<dbReference type="GO" id="GO:0015232">
    <property type="term" value="F:heme transmembrane transporter activity"/>
    <property type="evidence" value="ECO:0007669"/>
    <property type="project" value="InterPro"/>
</dbReference>
<feature type="transmembrane region" description="Helical" evidence="7">
    <location>
        <begin position="128"/>
        <end position="145"/>
    </location>
</feature>
<evidence type="ECO:0000256" key="4">
    <source>
        <dbReference type="ARBA" id="ARBA00022748"/>
    </source>
</evidence>
<evidence type="ECO:0000256" key="2">
    <source>
        <dbReference type="ARBA" id="ARBA00005840"/>
    </source>
</evidence>
<comment type="similarity">
    <text evidence="2">Belongs to the CcmC/CycZ/HelC family.</text>
</comment>
<feature type="transmembrane region" description="Helical" evidence="7">
    <location>
        <begin position="93"/>
        <end position="116"/>
    </location>
</feature>
<dbReference type="InterPro" id="IPR045062">
    <property type="entry name" value="Cyt_c_biogenesis_CcsA/CcmC"/>
</dbReference>
<dbReference type="KEGG" id="nph:NP_2048A"/>
<evidence type="ECO:0000259" key="8">
    <source>
        <dbReference type="Pfam" id="PF01578"/>
    </source>
</evidence>
<protein>
    <submittedName>
        <fullName evidence="9">ABC-type transport system permease protein (Probable substrate heme)</fullName>
    </submittedName>
</protein>
<evidence type="ECO:0000256" key="6">
    <source>
        <dbReference type="ARBA" id="ARBA00023136"/>
    </source>
</evidence>
<evidence type="ECO:0000313" key="10">
    <source>
        <dbReference type="Proteomes" id="UP000002698"/>
    </source>
</evidence>
<dbReference type="PANTHER" id="PTHR30071">
    <property type="entry name" value="HEME EXPORTER PROTEIN C"/>
    <property type="match status" value="1"/>
</dbReference>
<evidence type="ECO:0000256" key="5">
    <source>
        <dbReference type="ARBA" id="ARBA00022989"/>
    </source>
</evidence>